<evidence type="ECO:0000313" key="4">
    <source>
        <dbReference type="Proteomes" id="UP000014680"/>
    </source>
</evidence>
<protein>
    <submittedName>
        <fullName evidence="3">Uncharacterized protein</fullName>
    </submittedName>
</protein>
<keyword evidence="4" id="KW-1185">Reference proteome</keyword>
<accession>L7FK84</accession>
<reference evidence="3 4" key="1">
    <citation type="submission" date="2012-10" db="EMBL/GenBank/DDBJ databases">
        <authorList>
            <person name="Zafar N."/>
            <person name="Inman J."/>
            <person name="Hall N."/>
            <person name="Lorenzi H."/>
            <person name="Caler E."/>
        </authorList>
    </citation>
    <scope>NUCLEOTIDE SEQUENCE [LARGE SCALE GENOMIC DNA]</scope>
    <source>
        <strain evidence="3 4">IP1</strain>
    </source>
</reference>
<dbReference type="KEGG" id="eiv:EIN_234320"/>
<gene>
    <name evidence="3" type="ORF">EIN_234320</name>
</gene>
<feature type="non-terminal residue" evidence="3">
    <location>
        <position position="339"/>
    </location>
</feature>
<dbReference type="Proteomes" id="UP000014680">
    <property type="component" value="Unassembled WGS sequence"/>
</dbReference>
<feature type="signal peptide" evidence="2">
    <location>
        <begin position="1"/>
        <end position="19"/>
    </location>
</feature>
<dbReference type="EMBL" id="KB207020">
    <property type="protein sequence ID" value="ELP86005.1"/>
    <property type="molecule type" value="Genomic_DNA"/>
</dbReference>
<name>L7FK84_ENTIV</name>
<organism evidence="3 4">
    <name type="scientific">Entamoeba invadens IP1</name>
    <dbReference type="NCBI Taxonomy" id="370355"/>
    <lineage>
        <taxon>Eukaryota</taxon>
        <taxon>Amoebozoa</taxon>
        <taxon>Evosea</taxon>
        <taxon>Archamoebae</taxon>
        <taxon>Mastigamoebida</taxon>
        <taxon>Entamoebidae</taxon>
        <taxon>Entamoeba</taxon>
    </lineage>
</organism>
<evidence type="ECO:0000256" key="2">
    <source>
        <dbReference type="SAM" id="SignalP"/>
    </source>
</evidence>
<dbReference type="VEuPathDB" id="AmoebaDB:EIN_234320"/>
<keyword evidence="2" id="KW-0732">Signal</keyword>
<dbReference type="RefSeq" id="XP_004185351.1">
    <property type="nucleotide sequence ID" value="XM_004185303.1"/>
</dbReference>
<sequence length="339" mass="37565">MFSVFLLITASLAAYPVDLQYPVAFWHVYVGIDTYFGSSLNYEIDVPNNIGNKCYTITTGVSVKIENTQLSIFDNANCQGYRKSYMESTEYYKQCGICNGFGIAGSGYSAYWLIPLENPIMGKYVVDTTNANCPVGNYIPSYILSTQTKLGFSYILGGVNGIYNFGFRINQTDKNHVRGEWLDKLPTDSSAKVLFSIENKKCTLVKNHWVKIELDTFDVDKCEIVTQPGKCYKKRATVNPVDPPKPVEPSKPADQVKPPVTPVEPSKPENPSQPEKPSDKPVTPPEPEKPTEPSKPEKPTDKPVNPPVTPSEPENPVDPVTSEEHTENSEISNLDGALL</sequence>
<feature type="region of interest" description="Disordered" evidence="1">
    <location>
        <begin position="235"/>
        <end position="339"/>
    </location>
</feature>
<feature type="chain" id="PRO_5003973981" evidence="2">
    <location>
        <begin position="20"/>
        <end position="339"/>
    </location>
</feature>
<dbReference type="GeneID" id="14884992"/>
<proteinExistence type="predicted"/>
<feature type="compositionally biased region" description="Basic and acidic residues" evidence="1">
    <location>
        <begin position="286"/>
        <end position="301"/>
    </location>
</feature>
<evidence type="ECO:0000313" key="3">
    <source>
        <dbReference type="EMBL" id="ELP86005.1"/>
    </source>
</evidence>
<feature type="non-terminal residue" evidence="3">
    <location>
        <position position="1"/>
    </location>
</feature>
<dbReference type="AlphaFoldDB" id="L7FK84"/>
<evidence type="ECO:0000256" key="1">
    <source>
        <dbReference type="SAM" id="MobiDB-lite"/>
    </source>
</evidence>